<dbReference type="Proteomes" id="UP000266861">
    <property type="component" value="Unassembled WGS sequence"/>
</dbReference>
<gene>
    <name evidence="1" type="ORF">Glove_284g32</name>
</gene>
<proteinExistence type="predicted"/>
<keyword evidence="2" id="KW-1185">Reference proteome</keyword>
<sequence length="339" mass="38706">MSSLLCLIARFSRPALHTLRQRAFSLTSQKRRIASDPISSDKSGAIQPIQLPSSASLFKKREYLVPLKVSFMPANDEKEVIPEFKGTNSGCINPLSEPNTRFKYCLDVNIQEEYVCTGIDRKILQDADFNVYDHNCITDPDIQTFLYKLHDVVFNGLQIVGTDETFTDTLVDDLLRIAKLNSYPFKIRNHPPCKLYIGEESYISSFPEFVVKNENFFIVSVEDKHLKNVKPGSDYGELQMAIEILACGDENKRHINLNKWTDQTIYAVRVISTFVTFYKTTISKKYWDELIDGFPKIHSVVIQRWPGENGIDTGLDLSEPNGRKAILTAFSKIRQSFVK</sequence>
<evidence type="ECO:0000313" key="1">
    <source>
        <dbReference type="EMBL" id="RHZ69375.1"/>
    </source>
</evidence>
<evidence type="ECO:0000313" key="2">
    <source>
        <dbReference type="Proteomes" id="UP000266861"/>
    </source>
</evidence>
<name>A0A397I1I7_9GLOM</name>
<dbReference type="EMBL" id="PQFF01000260">
    <property type="protein sequence ID" value="RHZ69375.1"/>
    <property type="molecule type" value="Genomic_DNA"/>
</dbReference>
<reference evidence="1 2" key="1">
    <citation type="submission" date="2018-08" db="EMBL/GenBank/DDBJ databases">
        <title>Genome and evolution of the arbuscular mycorrhizal fungus Diversispora epigaea (formerly Glomus versiforme) and its bacterial endosymbionts.</title>
        <authorList>
            <person name="Sun X."/>
            <person name="Fei Z."/>
            <person name="Harrison M."/>
        </authorList>
    </citation>
    <scope>NUCLEOTIDE SEQUENCE [LARGE SCALE GENOMIC DNA]</scope>
    <source>
        <strain evidence="1 2">IT104</strain>
    </source>
</reference>
<protein>
    <submittedName>
        <fullName evidence="1">Uncharacterized protein</fullName>
    </submittedName>
</protein>
<organism evidence="1 2">
    <name type="scientific">Diversispora epigaea</name>
    <dbReference type="NCBI Taxonomy" id="1348612"/>
    <lineage>
        <taxon>Eukaryota</taxon>
        <taxon>Fungi</taxon>
        <taxon>Fungi incertae sedis</taxon>
        <taxon>Mucoromycota</taxon>
        <taxon>Glomeromycotina</taxon>
        <taxon>Glomeromycetes</taxon>
        <taxon>Diversisporales</taxon>
        <taxon>Diversisporaceae</taxon>
        <taxon>Diversispora</taxon>
    </lineage>
</organism>
<dbReference type="AlphaFoldDB" id="A0A397I1I7"/>
<comment type="caution">
    <text evidence="1">The sequence shown here is derived from an EMBL/GenBank/DDBJ whole genome shotgun (WGS) entry which is preliminary data.</text>
</comment>
<accession>A0A397I1I7</accession>
<dbReference type="OrthoDB" id="2408098at2759"/>